<dbReference type="InterPro" id="IPR020058">
    <property type="entry name" value="Glu/Gln-tRNA-synth_Ib_cat-dom"/>
</dbReference>
<dbReference type="Gene3D" id="3.40.50.620">
    <property type="entry name" value="HUPs"/>
    <property type="match status" value="1"/>
</dbReference>
<evidence type="ECO:0000256" key="7">
    <source>
        <dbReference type="HAMAP-Rule" id="MF_00022"/>
    </source>
</evidence>
<gene>
    <name evidence="7" type="primary">gltX</name>
    <name evidence="10" type="ORF">SAMN02745823_01393</name>
</gene>
<evidence type="ECO:0000256" key="3">
    <source>
        <dbReference type="ARBA" id="ARBA00022741"/>
    </source>
</evidence>
<feature type="short sequence motif" description="'HIGH' region" evidence="7">
    <location>
        <begin position="26"/>
        <end position="36"/>
    </location>
</feature>
<proteinExistence type="inferred from homology"/>
<dbReference type="STRING" id="1123282.SAMN02745823_01393"/>
<keyword evidence="3 7" id="KW-0547">Nucleotide-binding</keyword>
<keyword evidence="4 7" id="KW-0067">ATP-binding</keyword>
<dbReference type="HAMAP" id="MF_00022">
    <property type="entry name" value="Glu_tRNA_synth_type1"/>
    <property type="match status" value="1"/>
</dbReference>
<organism evidence="10 11">
    <name type="scientific">Sporobacter termitidis DSM 10068</name>
    <dbReference type="NCBI Taxonomy" id="1123282"/>
    <lineage>
        <taxon>Bacteria</taxon>
        <taxon>Bacillati</taxon>
        <taxon>Bacillota</taxon>
        <taxon>Clostridia</taxon>
        <taxon>Eubacteriales</taxon>
        <taxon>Oscillospiraceae</taxon>
        <taxon>Sporobacter</taxon>
    </lineage>
</organism>
<evidence type="ECO:0000259" key="9">
    <source>
        <dbReference type="Pfam" id="PF19269"/>
    </source>
</evidence>
<dbReference type="SUPFAM" id="SSF48163">
    <property type="entry name" value="An anticodon-binding domain of class I aminoacyl-tRNA synthetases"/>
    <property type="match status" value="1"/>
</dbReference>
<dbReference type="Pfam" id="PF00749">
    <property type="entry name" value="tRNA-synt_1c"/>
    <property type="match status" value="1"/>
</dbReference>
<comment type="similarity">
    <text evidence="1 7">Belongs to the class-I aminoacyl-tRNA synthetase family. Glutamate--tRNA ligase type 1 subfamily.</text>
</comment>
<dbReference type="InterPro" id="IPR014729">
    <property type="entry name" value="Rossmann-like_a/b/a_fold"/>
</dbReference>
<protein>
    <recommendedName>
        <fullName evidence="7">Glutamate--tRNA ligase</fullName>
        <ecNumber evidence="7">6.1.1.17</ecNumber>
    </recommendedName>
    <alternativeName>
        <fullName evidence="7">Glutamyl-tRNA synthetase</fullName>
        <shortName evidence="7">GluRS</shortName>
    </alternativeName>
</protein>
<dbReference type="InterPro" id="IPR033910">
    <property type="entry name" value="GluRS_core"/>
</dbReference>
<name>A0A1M5WW38_9FIRM</name>
<dbReference type="InterPro" id="IPR000924">
    <property type="entry name" value="Glu/Gln-tRNA-synth"/>
</dbReference>
<feature type="short sequence motif" description="'KMSKS' region" evidence="7">
    <location>
        <begin position="265"/>
        <end position="269"/>
    </location>
</feature>
<dbReference type="Proteomes" id="UP000183995">
    <property type="component" value="Unassembled WGS sequence"/>
</dbReference>
<dbReference type="SUPFAM" id="SSF52374">
    <property type="entry name" value="Nucleotidylyl transferase"/>
    <property type="match status" value="1"/>
</dbReference>
<feature type="domain" description="Aminoacyl-tRNA synthetase class I anticodon-binding" evidence="9">
    <location>
        <begin position="347"/>
        <end position="492"/>
    </location>
</feature>
<dbReference type="GO" id="GO:0005524">
    <property type="term" value="F:ATP binding"/>
    <property type="evidence" value="ECO:0007669"/>
    <property type="project" value="UniProtKB-UniRule"/>
</dbReference>
<dbReference type="GO" id="GO:0004818">
    <property type="term" value="F:glutamate-tRNA ligase activity"/>
    <property type="evidence" value="ECO:0007669"/>
    <property type="project" value="UniProtKB-UniRule"/>
</dbReference>
<comment type="subunit">
    <text evidence="7">Monomer.</text>
</comment>
<dbReference type="InterPro" id="IPR008925">
    <property type="entry name" value="aa_tRNA-synth_I_cd-bd_sf"/>
</dbReference>
<dbReference type="GO" id="GO:0008270">
    <property type="term" value="F:zinc ion binding"/>
    <property type="evidence" value="ECO:0007669"/>
    <property type="project" value="InterPro"/>
</dbReference>
<evidence type="ECO:0000256" key="5">
    <source>
        <dbReference type="ARBA" id="ARBA00022917"/>
    </source>
</evidence>
<dbReference type="GO" id="GO:0000049">
    <property type="term" value="F:tRNA binding"/>
    <property type="evidence" value="ECO:0007669"/>
    <property type="project" value="InterPro"/>
</dbReference>
<dbReference type="Pfam" id="PF19269">
    <property type="entry name" value="Anticodon_2"/>
    <property type="match status" value="1"/>
</dbReference>
<dbReference type="GO" id="GO:0006424">
    <property type="term" value="P:glutamyl-tRNA aminoacylation"/>
    <property type="evidence" value="ECO:0007669"/>
    <property type="project" value="UniProtKB-UniRule"/>
</dbReference>
<keyword evidence="2 7" id="KW-0436">Ligase</keyword>
<comment type="function">
    <text evidence="7">Catalyzes the attachment of glutamate to tRNA(Glu) in a two-step reaction: glutamate is first activated by ATP to form Glu-AMP and then transferred to the acceptor end of tRNA(Glu).</text>
</comment>
<dbReference type="InterPro" id="IPR045462">
    <property type="entry name" value="aa-tRNA-synth_I_cd-bd"/>
</dbReference>
<dbReference type="PANTHER" id="PTHR43311:SF2">
    <property type="entry name" value="GLUTAMATE--TRNA LIGASE, MITOCHONDRIAL-RELATED"/>
    <property type="match status" value="1"/>
</dbReference>
<evidence type="ECO:0000256" key="4">
    <source>
        <dbReference type="ARBA" id="ARBA00022840"/>
    </source>
</evidence>
<evidence type="ECO:0000313" key="11">
    <source>
        <dbReference type="Proteomes" id="UP000183995"/>
    </source>
</evidence>
<dbReference type="NCBIfam" id="TIGR00464">
    <property type="entry name" value="gltX_bact"/>
    <property type="match status" value="1"/>
</dbReference>
<dbReference type="EMBL" id="FQXV01000004">
    <property type="protein sequence ID" value="SHH91213.1"/>
    <property type="molecule type" value="Genomic_DNA"/>
</dbReference>
<feature type="binding site" evidence="7">
    <location>
        <position position="268"/>
    </location>
    <ligand>
        <name>ATP</name>
        <dbReference type="ChEBI" id="CHEBI:30616"/>
    </ligand>
</feature>
<dbReference type="CDD" id="cd00808">
    <property type="entry name" value="GluRS_core"/>
    <property type="match status" value="1"/>
</dbReference>
<evidence type="ECO:0000256" key="1">
    <source>
        <dbReference type="ARBA" id="ARBA00007894"/>
    </source>
</evidence>
<dbReference type="EC" id="6.1.1.17" evidence="7"/>
<comment type="subcellular location">
    <subcellularLocation>
        <location evidence="7">Cytoplasm</location>
    </subcellularLocation>
</comment>
<dbReference type="Gene3D" id="1.10.10.350">
    <property type="match status" value="1"/>
</dbReference>
<accession>A0A1M5WW38</accession>
<evidence type="ECO:0000313" key="10">
    <source>
        <dbReference type="EMBL" id="SHH91213.1"/>
    </source>
</evidence>
<reference evidence="10 11" key="1">
    <citation type="submission" date="2016-11" db="EMBL/GenBank/DDBJ databases">
        <authorList>
            <person name="Jaros S."/>
            <person name="Januszkiewicz K."/>
            <person name="Wedrychowicz H."/>
        </authorList>
    </citation>
    <scope>NUCLEOTIDE SEQUENCE [LARGE SCALE GENOMIC DNA]</scope>
    <source>
        <strain evidence="10 11">DSM 10068</strain>
    </source>
</reference>
<dbReference type="PANTHER" id="PTHR43311">
    <property type="entry name" value="GLUTAMATE--TRNA LIGASE"/>
    <property type="match status" value="1"/>
</dbReference>
<dbReference type="PRINTS" id="PR00987">
    <property type="entry name" value="TRNASYNTHGLU"/>
</dbReference>
<comment type="catalytic activity">
    <reaction evidence="7">
        <text>tRNA(Glu) + L-glutamate + ATP = L-glutamyl-tRNA(Glu) + AMP + diphosphate</text>
        <dbReference type="Rhea" id="RHEA:23540"/>
        <dbReference type="Rhea" id="RHEA-COMP:9663"/>
        <dbReference type="Rhea" id="RHEA-COMP:9680"/>
        <dbReference type="ChEBI" id="CHEBI:29985"/>
        <dbReference type="ChEBI" id="CHEBI:30616"/>
        <dbReference type="ChEBI" id="CHEBI:33019"/>
        <dbReference type="ChEBI" id="CHEBI:78442"/>
        <dbReference type="ChEBI" id="CHEBI:78520"/>
        <dbReference type="ChEBI" id="CHEBI:456215"/>
        <dbReference type="EC" id="6.1.1.17"/>
    </reaction>
</comment>
<evidence type="ECO:0000256" key="2">
    <source>
        <dbReference type="ARBA" id="ARBA00022598"/>
    </source>
</evidence>
<comment type="caution">
    <text evidence="7">Lacks conserved residue(s) required for the propagation of feature annotation.</text>
</comment>
<dbReference type="InterPro" id="IPR020751">
    <property type="entry name" value="aa-tRNA-synth_I_codon-bd_sub2"/>
</dbReference>
<feature type="domain" description="Glutamyl/glutaminyl-tRNA synthetase class Ib catalytic" evidence="8">
    <location>
        <begin position="19"/>
        <end position="333"/>
    </location>
</feature>
<sequence length="500" mass="55744">MAIDKKWLDEMEAKIPKGKVRTRFAPSPTGYMHVGGLRTALYTYLIAKKMGGTFILRIEDTDDKRFVEGATEIIVRTLKSVGLDYDEGPDAGGPSGPYIQSERKPLYRPYAELLCETDAAYYCFCRHVEHDERDHEDLGLVAETEDPCRSLSYEEAKRRADAGEPHVIRMKTPREGTTSFHDEIFGDITVENKTLDDMVLLKSDNLPTYNFANVVDDHLMGITHVIRGSEYLSSAPKYNLLYEAFGWEIPVYITVSPIMRDAQHKLSKRHGDPSYEDLLKLGYVSDAVVNYVALLGWSPGGEREIFTLSELSEIFDVGGISKSPAIFDIDKLTYFNAEYIRAMAPDKFAALAAPYIRAAVKNPAIDIGAVAAILQPRCEKLTDIPEKIDFFDKLPAYETALYVHKKSKTDEAVSLKMLEIVRPVLEALAPWSLEAIHDALMGLAEKLELKNATLLWPLRIALAGKAVTPGGAVEICHILGREETLRRIDIGIGKLSGGKL</sequence>
<evidence type="ECO:0000259" key="8">
    <source>
        <dbReference type="Pfam" id="PF00749"/>
    </source>
</evidence>
<keyword evidence="7" id="KW-0963">Cytoplasm</keyword>
<dbReference type="AlphaFoldDB" id="A0A1M5WW38"/>
<evidence type="ECO:0000256" key="6">
    <source>
        <dbReference type="ARBA" id="ARBA00023146"/>
    </source>
</evidence>
<dbReference type="GO" id="GO:0005737">
    <property type="term" value="C:cytoplasm"/>
    <property type="evidence" value="ECO:0007669"/>
    <property type="project" value="UniProtKB-SubCell"/>
</dbReference>
<dbReference type="OrthoDB" id="9807503at2"/>
<dbReference type="PROSITE" id="PS00178">
    <property type="entry name" value="AA_TRNA_LIGASE_I"/>
    <property type="match status" value="1"/>
</dbReference>
<dbReference type="InterPro" id="IPR001412">
    <property type="entry name" value="aa-tRNA-synth_I_CS"/>
</dbReference>
<keyword evidence="11" id="KW-1185">Reference proteome</keyword>
<dbReference type="InterPro" id="IPR049940">
    <property type="entry name" value="GluQ/Sye"/>
</dbReference>
<keyword evidence="5 7" id="KW-0648">Protein biosynthesis</keyword>
<dbReference type="RefSeq" id="WP_073077111.1">
    <property type="nucleotide sequence ID" value="NZ_FQXV01000004.1"/>
</dbReference>
<dbReference type="InterPro" id="IPR004527">
    <property type="entry name" value="Glu-tRNA-ligase_bac/mito"/>
</dbReference>
<keyword evidence="6 7" id="KW-0030">Aminoacyl-tRNA synthetase</keyword>